<comment type="catalytic activity">
    <reaction evidence="1">
        <text>2 cob(II)alamin + reduced [electron-transfer flavoprotein] + 2 ATP = 2 adenosylcob(III)alamin + 2 triphosphate + oxidized [electron-transfer flavoprotein] + 3 H(+)</text>
        <dbReference type="Rhea" id="RHEA:28671"/>
        <dbReference type="Rhea" id="RHEA-COMP:10685"/>
        <dbReference type="Rhea" id="RHEA-COMP:10686"/>
        <dbReference type="ChEBI" id="CHEBI:15378"/>
        <dbReference type="ChEBI" id="CHEBI:16304"/>
        <dbReference type="ChEBI" id="CHEBI:18036"/>
        <dbReference type="ChEBI" id="CHEBI:18408"/>
        <dbReference type="ChEBI" id="CHEBI:30616"/>
        <dbReference type="ChEBI" id="CHEBI:57692"/>
        <dbReference type="ChEBI" id="CHEBI:58307"/>
        <dbReference type="EC" id="2.5.1.17"/>
    </reaction>
</comment>
<dbReference type="InterPro" id="IPR003724">
    <property type="entry name" value="CblAdoTrfase_CobA"/>
</dbReference>
<dbReference type="PANTHER" id="PTHR46638:SF1">
    <property type="entry name" value="CORRINOID ADENOSYLTRANSFERASE"/>
    <property type="match status" value="1"/>
</dbReference>
<dbReference type="Proteomes" id="UP001169760">
    <property type="component" value="Unassembled WGS sequence"/>
</dbReference>
<keyword evidence="1 3" id="KW-0808">Transferase</keyword>
<dbReference type="NCBIfam" id="TIGR00708">
    <property type="entry name" value="cobA"/>
    <property type="match status" value="1"/>
</dbReference>
<accession>A0AAW7X343</accession>
<keyword evidence="1" id="KW-0169">Cobalamin biosynthesis</keyword>
<comment type="subcellular location">
    <subcellularLocation>
        <location evidence="1">Cytoplasm</location>
    </subcellularLocation>
</comment>
<protein>
    <recommendedName>
        <fullName evidence="1">Corrinoid adenosyltransferase</fullName>
        <ecNumber evidence="1">2.5.1.17</ecNumber>
    </recommendedName>
    <alternativeName>
        <fullName evidence="1">Cob(II)alamin adenosyltransferase</fullName>
    </alternativeName>
    <alternativeName>
        <fullName evidence="1">Cob(II)yrinic acid a,c-diamide adenosyltransferase</fullName>
    </alternativeName>
</protein>
<comment type="caution">
    <text evidence="3">The sequence shown here is derived from an EMBL/GenBank/DDBJ whole genome shotgun (WGS) entry which is preliminary data.</text>
</comment>
<dbReference type="PIRSF" id="PIRSF015617">
    <property type="entry name" value="Adensltrnsf_CobA"/>
    <property type="match status" value="1"/>
</dbReference>
<keyword evidence="1" id="KW-0067">ATP-binding</keyword>
<comment type="pathway">
    <text evidence="1">Cofactor biosynthesis; adenosylcobalamin biosynthesis; adenosylcobalamin from cob(II)yrinate a,c-diamide: step 2/7.</text>
</comment>
<evidence type="ECO:0000313" key="4">
    <source>
        <dbReference type="Proteomes" id="UP001169760"/>
    </source>
</evidence>
<dbReference type="GO" id="GO:0005524">
    <property type="term" value="F:ATP binding"/>
    <property type="evidence" value="ECO:0007669"/>
    <property type="project" value="InterPro"/>
</dbReference>
<dbReference type="EMBL" id="JAUOPB010000004">
    <property type="protein sequence ID" value="MDO6422205.1"/>
    <property type="molecule type" value="Genomic_DNA"/>
</dbReference>
<name>A0AAW7X343_9GAMM</name>
<comment type="catalytic activity">
    <reaction evidence="1">
        <text>2 cob(II)yrinate a,c diamide + reduced [electron-transfer flavoprotein] + 2 ATP = 2 adenosylcob(III)yrinate a,c-diamide + 2 triphosphate + oxidized [electron-transfer flavoprotein] + 3 H(+)</text>
        <dbReference type="Rhea" id="RHEA:11528"/>
        <dbReference type="Rhea" id="RHEA-COMP:10685"/>
        <dbReference type="Rhea" id="RHEA-COMP:10686"/>
        <dbReference type="ChEBI" id="CHEBI:15378"/>
        <dbReference type="ChEBI" id="CHEBI:18036"/>
        <dbReference type="ChEBI" id="CHEBI:30616"/>
        <dbReference type="ChEBI" id="CHEBI:57692"/>
        <dbReference type="ChEBI" id="CHEBI:58307"/>
        <dbReference type="ChEBI" id="CHEBI:58503"/>
        <dbReference type="ChEBI" id="CHEBI:58537"/>
        <dbReference type="EC" id="2.5.1.17"/>
    </reaction>
</comment>
<feature type="compositionally biased region" description="Low complexity" evidence="2">
    <location>
        <begin position="1"/>
        <end position="17"/>
    </location>
</feature>
<dbReference type="EC" id="2.5.1.17" evidence="1"/>
<organism evidence="3 4">
    <name type="scientific">Saccharophagus degradans</name>
    <dbReference type="NCBI Taxonomy" id="86304"/>
    <lineage>
        <taxon>Bacteria</taxon>
        <taxon>Pseudomonadati</taxon>
        <taxon>Pseudomonadota</taxon>
        <taxon>Gammaproteobacteria</taxon>
        <taxon>Cellvibrionales</taxon>
        <taxon>Cellvibrionaceae</taxon>
        <taxon>Saccharophagus</taxon>
    </lineage>
</organism>
<dbReference type="GO" id="GO:0009236">
    <property type="term" value="P:cobalamin biosynthetic process"/>
    <property type="evidence" value="ECO:0007669"/>
    <property type="project" value="InterPro"/>
</dbReference>
<dbReference type="AlphaFoldDB" id="A0AAW7X343"/>
<dbReference type="GO" id="GO:0008817">
    <property type="term" value="F:corrinoid adenosyltransferase activity"/>
    <property type="evidence" value="ECO:0007669"/>
    <property type="project" value="UniProtKB-EC"/>
</dbReference>
<feature type="region of interest" description="Disordered" evidence="2">
    <location>
        <begin position="1"/>
        <end position="34"/>
    </location>
</feature>
<reference evidence="3" key="1">
    <citation type="submission" date="2023-07" db="EMBL/GenBank/DDBJ databases">
        <title>Genome content predicts the carbon catabolic preferences of heterotrophic bacteria.</title>
        <authorList>
            <person name="Gralka M."/>
        </authorList>
    </citation>
    <scope>NUCLEOTIDE SEQUENCE</scope>
    <source>
        <strain evidence="3">I3M17_2</strain>
    </source>
</reference>
<dbReference type="PANTHER" id="PTHR46638">
    <property type="entry name" value="CORRINOID ADENOSYLTRANSFERASE"/>
    <property type="match status" value="1"/>
</dbReference>
<evidence type="ECO:0000256" key="2">
    <source>
        <dbReference type="SAM" id="MobiDB-lite"/>
    </source>
</evidence>
<keyword evidence="1" id="KW-0547">Nucleotide-binding</keyword>
<feature type="compositionally biased region" description="Basic and acidic residues" evidence="2">
    <location>
        <begin position="18"/>
        <end position="29"/>
    </location>
</feature>
<keyword evidence="1" id="KW-0963">Cytoplasm</keyword>
<dbReference type="CDD" id="cd00561">
    <property type="entry name" value="CobA_ACA"/>
    <property type="match status" value="1"/>
</dbReference>
<sequence>MTDNNSSATENANSNESASEKEQREHKEAMQATQKVVRDKIKAAKEKRGVVIYLWGNGKGKSSSGFGTLLRAVGHGQRAAIIQFIKGTWKTGEEAFFRDHPSVEHHIMGTGFTWDSQDKQKDIAAAQEVWLKAEQCLANDDINLVLMDEITYMFDYGYLSLEACITAIKNRPLKQNVILTGRSPIAELIELADTVSEIKEVKHAFHAGVKAQKGIEF</sequence>
<proteinExistence type="inferred from homology"/>
<evidence type="ECO:0000313" key="3">
    <source>
        <dbReference type="EMBL" id="MDO6422205.1"/>
    </source>
</evidence>
<dbReference type="NCBIfam" id="NF004637">
    <property type="entry name" value="PRK05986.1"/>
    <property type="match status" value="1"/>
</dbReference>
<evidence type="ECO:0000256" key="1">
    <source>
        <dbReference type="PIRNR" id="PIRNR015617"/>
    </source>
</evidence>
<dbReference type="Pfam" id="PF02572">
    <property type="entry name" value="CobA_CobO_BtuR"/>
    <property type="match status" value="1"/>
</dbReference>
<comment type="function">
    <text evidence="1">Required for both de novo synthesis of the corrin ring for the assimilation of exogenous corrinoids. Participates in the adenosylation of a variety of incomplete and complete corrinoids.</text>
</comment>
<dbReference type="RefSeq" id="WP_216062459.1">
    <property type="nucleotide sequence ID" value="NZ_JAHKPP010000002.1"/>
</dbReference>
<comment type="similarity">
    <text evidence="1">Belongs to the Cob(I)alamin adenosyltransferase family.</text>
</comment>
<keyword evidence="1" id="KW-0627">Porphyrin biosynthesis</keyword>
<gene>
    <name evidence="3" type="primary">cobO</name>
    <name evidence="3" type="ORF">Q4521_06950</name>
</gene>